<protein>
    <submittedName>
        <fullName evidence="2">Uncharacterized protein</fullName>
    </submittedName>
</protein>
<organism evidence="2 3">
    <name type="scientific">Rhizoctonia solani</name>
    <dbReference type="NCBI Taxonomy" id="456999"/>
    <lineage>
        <taxon>Eukaryota</taxon>
        <taxon>Fungi</taxon>
        <taxon>Dikarya</taxon>
        <taxon>Basidiomycota</taxon>
        <taxon>Agaricomycotina</taxon>
        <taxon>Agaricomycetes</taxon>
        <taxon>Cantharellales</taxon>
        <taxon>Ceratobasidiaceae</taxon>
        <taxon>Rhizoctonia</taxon>
    </lineage>
</organism>
<gene>
    <name evidence="2" type="ORF">RDB_LOCUS58688</name>
</gene>
<evidence type="ECO:0000313" key="3">
    <source>
        <dbReference type="Proteomes" id="UP000663846"/>
    </source>
</evidence>
<dbReference type="Proteomes" id="UP000663846">
    <property type="component" value="Unassembled WGS sequence"/>
</dbReference>
<dbReference type="AlphaFoldDB" id="A0A8H2WS55"/>
<reference evidence="2" key="1">
    <citation type="submission" date="2021-01" db="EMBL/GenBank/DDBJ databases">
        <authorList>
            <person name="Kaushik A."/>
        </authorList>
    </citation>
    <scope>NUCLEOTIDE SEQUENCE</scope>
    <source>
        <strain evidence="2">AG1-1C</strain>
    </source>
</reference>
<feature type="transmembrane region" description="Helical" evidence="1">
    <location>
        <begin position="148"/>
        <end position="167"/>
    </location>
</feature>
<feature type="transmembrane region" description="Helical" evidence="1">
    <location>
        <begin position="110"/>
        <end position="136"/>
    </location>
</feature>
<accession>A0A8H2WS55</accession>
<feature type="transmembrane region" description="Helical" evidence="1">
    <location>
        <begin position="21"/>
        <end position="41"/>
    </location>
</feature>
<name>A0A8H2WS55_9AGAM</name>
<keyword evidence="1" id="KW-0472">Membrane</keyword>
<evidence type="ECO:0000256" key="1">
    <source>
        <dbReference type="SAM" id="Phobius"/>
    </source>
</evidence>
<comment type="caution">
    <text evidence="2">The sequence shown here is derived from an EMBL/GenBank/DDBJ whole genome shotgun (WGS) entry which is preliminary data.</text>
</comment>
<evidence type="ECO:0000313" key="2">
    <source>
        <dbReference type="EMBL" id="CAE6403216.1"/>
    </source>
</evidence>
<keyword evidence="1" id="KW-1133">Transmembrane helix</keyword>
<proteinExistence type="predicted"/>
<dbReference type="EMBL" id="CAJMWS010000305">
    <property type="protein sequence ID" value="CAE6403216.1"/>
    <property type="molecule type" value="Genomic_DNA"/>
</dbReference>
<feature type="transmembrane region" description="Helical" evidence="1">
    <location>
        <begin position="53"/>
        <end position="82"/>
    </location>
</feature>
<keyword evidence="1" id="KW-0812">Transmembrane</keyword>
<sequence>MTYSHLPKRTLFPNDRTGEGLANLFIASIIISSTSTGLGLSRAGVSSPFGLQGALITFALLFIIPGIYVPTLIHHITIWYLLGKKGYVNLNHGDFSTEPRFKCLWRKLNLFAMLLLGMIWLAGGILRLLVGIYNVLTNSDPSNYAIEFAAAGLAVIEGVILVAAATLSRKLRREAKIERARIVPEDTRMMQLESESMLAAE</sequence>